<accession>G3NVP9</accession>
<feature type="region of interest" description="Disordered" evidence="11">
    <location>
        <begin position="305"/>
        <end position="521"/>
    </location>
</feature>
<dbReference type="InterPro" id="IPR013763">
    <property type="entry name" value="Cyclin-like_dom"/>
</dbReference>
<keyword evidence="5" id="KW-0805">Transcription regulation</keyword>
<dbReference type="FunFam" id="1.10.472.10:FF:000016">
    <property type="entry name" value="cyclin-L1 isoform X1"/>
    <property type="match status" value="1"/>
</dbReference>
<dbReference type="Bgee" id="ENSGACG00000007101">
    <property type="expression patterns" value="Expressed in head kidney and 13 other cell types or tissues"/>
</dbReference>
<dbReference type="Gene3D" id="1.10.472.10">
    <property type="entry name" value="Cyclin-like"/>
    <property type="match status" value="2"/>
</dbReference>
<dbReference type="Ensembl" id="ENSGACT00000009438.2">
    <property type="protein sequence ID" value="ENSGACP00000009418.2"/>
    <property type="gene ID" value="ENSGACG00000007101.2"/>
</dbReference>
<feature type="compositionally biased region" description="Low complexity" evidence="11">
    <location>
        <begin position="412"/>
        <end position="426"/>
    </location>
</feature>
<dbReference type="SUPFAM" id="SSF47954">
    <property type="entry name" value="Cyclin-like"/>
    <property type="match status" value="2"/>
</dbReference>
<name>G3NVP9_GASAC</name>
<dbReference type="InterPro" id="IPR043198">
    <property type="entry name" value="Cyclin/Ssn8"/>
</dbReference>
<dbReference type="PIRSF" id="PIRSF036580">
    <property type="entry name" value="Cyclin_L"/>
    <property type="match status" value="1"/>
</dbReference>
<evidence type="ECO:0000256" key="11">
    <source>
        <dbReference type="SAM" id="MobiDB-lite"/>
    </source>
</evidence>
<evidence type="ECO:0000256" key="4">
    <source>
        <dbReference type="ARBA" id="ARBA00022737"/>
    </source>
</evidence>
<evidence type="ECO:0000256" key="3">
    <source>
        <dbReference type="ARBA" id="ARBA00010589"/>
    </source>
</evidence>
<reference evidence="14" key="2">
    <citation type="submission" date="2025-08" db="UniProtKB">
        <authorList>
            <consortium name="Ensembl"/>
        </authorList>
    </citation>
    <scope>IDENTIFICATION</scope>
</reference>
<feature type="domain" description="Cyclin-like" evidence="12">
    <location>
        <begin position="73"/>
        <end position="175"/>
    </location>
</feature>
<evidence type="ECO:0000256" key="9">
    <source>
        <dbReference type="ARBA" id="ARBA00025821"/>
    </source>
</evidence>
<evidence type="ECO:0000256" key="1">
    <source>
        <dbReference type="ARBA" id="ARBA00004324"/>
    </source>
</evidence>
<dbReference type="FunFam" id="1.10.472.10:FF:000014">
    <property type="entry name" value="cyclin-L1 isoform X1"/>
    <property type="match status" value="1"/>
</dbReference>
<dbReference type="GO" id="GO:0016607">
    <property type="term" value="C:nuclear speck"/>
    <property type="evidence" value="ECO:0007669"/>
    <property type="project" value="UniProtKB-SubCell"/>
</dbReference>
<dbReference type="AlphaFoldDB" id="G3NVP9"/>
<evidence type="ECO:0000256" key="7">
    <source>
        <dbReference type="ARBA" id="ARBA00023163"/>
    </source>
</evidence>
<dbReference type="SMART" id="SM01332">
    <property type="entry name" value="Cyclin_C"/>
    <property type="match status" value="1"/>
</dbReference>
<evidence type="ECO:0008006" key="16">
    <source>
        <dbReference type="Google" id="ProtNLM"/>
    </source>
</evidence>
<keyword evidence="4" id="KW-0677">Repeat</keyword>
<dbReference type="Pfam" id="PF00134">
    <property type="entry name" value="Cyclin_N"/>
    <property type="match status" value="1"/>
</dbReference>
<dbReference type="PANTHER" id="PTHR10026">
    <property type="entry name" value="CYCLIN"/>
    <property type="match status" value="1"/>
</dbReference>
<dbReference type="GeneTree" id="ENSGT00940000159135"/>
<dbReference type="InterPro" id="IPR036915">
    <property type="entry name" value="Cyclin-like_sf"/>
</dbReference>
<dbReference type="InterPro" id="IPR004367">
    <property type="entry name" value="Cyclin_C-dom"/>
</dbReference>
<evidence type="ECO:0000256" key="10">
    <source>
        <dbReference type="RuleBase" id="RU000383"/>
    </source>
</evidence>
<reference evidence="14 15" key="1">
    <citation type="journal article" date="2021" name="G3 (Bethesda)">
        <title>Improved contiguity of the threespine stickleback genome using long-read sequencing.</title>
        <authorList>
            <person name="Nath S."/>
            <person name="Shaw D.E."/>
            <person name="White M.A."/>
        </authorList>
    </citation>
    <scope>NUCLEOTIDE SEQUENCE [LARGE SCALE GENOMIC DNA]</scope>
    <source>
        <strain evidence="14 15">Lake Benthic</strain>
    </source>
</reference>
<keyword evidence="6 10" id="KW-0195">Cyclin</keyword>
<organism evidence="14 15">
    <name type="scientific">Gasterosteus aculeatus aculeatus</name>
    <name type="common">three-spined stickleback</name>
    <dbReference type="NCBI Taxonomy" id="481459"/>
    <lineage>
        <taxon>Eukaryota</taxon>
        <taxon>Metazoa</taxon>
        <taxon>Chordata</taxon>
        <taxon>Craniata</taxon>
        <taxon>Vertebrata</taxon>
        <taxon>Euteleostomi</taxon>
        <taxon>Actinopterygii</taxon>
        <taxon>Neopterygii</taxon>
        <taxon>Teleostei</taxon>
        <taxon>Neoteleostei</taxon>
        <taxon>Acanthomorphata</taxon>
        <taxon>Eupercaria</taxon>
        <taxon>Perciformes</taxon>
        <taxon>Cottioidei</taxon>
        <taxon>Gasterosteales</taxon>
        <taxon>Gasterosteidae</taxon>
        <taxon>Gasterosteus</taxon>
    </lineage>
</organism>
<feature type="compositionally biased region" description="Basic residues" evidence="11">
    <location>
        <begin position="378"/>
        <end position="393"/>
    </location>
</feature>
<dbReference type="eggNOG" id="KOG0835">
    <property type="taxonomic scope" value="Eukaryota"/>
</dbReference>
<comment type="subunit">
    <text evidence="9">Interacts with the CDK1 protein kinase to form a serine/threonine kinase holoenzyme complex also known as maturation promoting factor (MPF). The cyclin subunit imparts substrate specificity to the complex.</text>
</comment>
<feature type="domain" description="Cyclin C-terminal" evidence="13">
    <location>
        <begin position="184"/>
        <end position="297"/>
    </location>
</feature>
<dbReference type="OMA" id="GHKHRDG"/>
<reference evidence="14" key="3">
    <citation type="submission" date="2025-09" db="UniProtKB">
        <authorList>
            <consortium name="Ensembl"/>
        </authorList>
    </citation>
    <scope>IDENTIFICATION</scope>
</reference>
<dbReference type="SMART" id="SM00385">
    <property type="entry name" value="CYCLIN"/>
    <property type="match status" value="2"/>
</dbReference>
<feature type="domain" description="Cyclin-like" evidence="12">
    <location>
        <begin position="188"/>
        <end position="272"/>
    </location>
</feature>
<evidence type="ECO:0000256" key="6">
    <source>
        <dbReference type="ARBA" id="ARBA00023127"/>
    </source>
</evidence>
<keyword evidence="15" id="KW-1185">Reference proteome</keyword>
<dbReference type="GO" id="GO:0006357">
    <property type="term" value="P:regulation of transcription by RNA polymerase II"/>
    <property type="evidence" value="ECO:0007669"/>
    <property type="project" value="InterPro"/>
</dbReference>
<evidence type="ECO:0000259" key="13">
    <source>
        <dbReference type="SMART" id="SM01332"/>
    </source>
</evidence>
<dbReference type="InterPro" id="IPR006671">
    <property type="entry name" value="Cyclin_N"/>
</dbReference>
<dbReference type="CDD" id="cd20592">
    <property type="entry name" value="CYCLIN_CCNL1_rpt2"/>
    <property type="match status" value="1"/>
</dbReference>
<dbReference type="Proteomes" id="UP000007635">
    <property type="component" value="Chromosome I"/>
</dbReference>
<feature type="compositionally biased region" description="Polar residues" evidence="11">
    <location>
        <begin position="353"/>
        <end position="364"/>
    </location>
</feature>
<dbReference type="GO" id="GO:0016538">
    <property type="term" value="F:cyclin-dependent protein serine/threonine kinase regulator activity"/>
    <property type="evidence" value="ECO:0007669"/>
    <property type="project" value="InterPro"/>
</dbReference>
<dbReference type="InParanoid" id="G3NVP9"/>
<keyword evidence="8" id="KW-0539">Nucleus</keyword>
<evidence type="ECO:0000313" key="15">
    <source>
        <dbReference type="Proteomes" id="UP000007635"/>
    </source>
</evidence>
<comment type="subcellular location">
    <subcellularLocation>
        <location evidence="1">Nucleus speckle</location>
    </subcellularLocation>
    <subcellularLocation>
        <location evidence="2">Nucleus</location>
        <location evidence="2">Nucleoplasm</location>
    </subcellularLocation>
</comment>
<proteinExistence type="inferred from homology"/>
<evidence type="ECO:0000313" key="14">
    <source>
        <dbReference type="Ensembl" id="ENSGACP00000009418.2"/>
    </source>
</evidence>
<comment type="similarity">
    <text evidence="3">Belongs to the cyclin family. Cyclin L subfamily.</text>
</comment>
<dbReference type="STRING" id="69293.ENSGACP00000009418"/>
<evidence type="ECO:0000256" key="8">
    <source>
        <dbReference type="ARBA" id="ARBA00023242"/>
    </source>
</evidence>
<evidence type="ECO:0000256" key="2">
    <source>
        <dbReference type="ARBA" id="ARBA00004642"/>
    </source>
</evidence>
<feature type="compositionally biased region" description="Basic and acidic residues" evidence="11">
    <location>
        <begin position="443"/>
        <end position="465"/>
    </location>
</feature>
<protein>
    <recommendedName>
        <fullName evidence="16">Cyclin-L1</fullName>
    </recommendedName>
</protein>
<evidence type="ECO:0000256" key="5">
    <source>
        <dbReference type="ARBA" id="ARBA00023015"/>
    </source>
</evidence>
<feature type="compositionally biased region" description="Basic residues" evidence="11">
    <location>
        <begin position="503"/>
        <end position="521"/>
    </location>
</feature>
<feature type="compositionally biased region" description="Basic and acidic residues" evidence="11">
    <location>
        <begin position="477"/>
        <end position="502"/>
    </location>
</feature>
<evidence type="ECO:0000259" key="12">
    <source>
        <dbReference type="SMART" id="SM00385"/>
    </source>
</evidence>
<keyword evidence="7" id="KW-0804">Transcription</keyword>
<sequence>RGPSVEMAAGPLSVSSNASTNNDGILIGDKVYSEVYLTIDNSLIPEERLSPTPSMVDGLDLNTETDLRILGCELIQSAGILLRLPQVAMATGQVLFHRFFYSKSFVKHSFEIVAMACINLASKIEEAPRRIRDVINVFHHLRQIRGKKTPSSLILDQNYINTKNQVIKGERRILKELGFCVHVKHPHKIIVMYLQVLECEKNQTLVQTAWNYMNDTLRTNVFVRFQAETIACACIFLAARALQIPLPSRPNWYLLFGASEDEVKEVCITTLKLYTRKKPNYDQMEKEVDRRKMFLAEAKLKAKGLNPDGTPALSTLGGFSPASKPCSPSVAKAEEKSPNPQTLKPVKKELESRTQVNKSPHNGYNSRRSHSGTYSSRSRSRSHSRSPSPRRHPPSPLLPHLKSKSSHHSNSDSKPSSRHSNSGSATAHKRKRSRSRTRSRSPVKVERERERDRERERERDRERSSFELTTKKHKHERGGGHRGDRRERERSRSYDRDRERERGHKSKHHSSSGHSGHRHRR</sequence>
<feature type="compositionally biased region" description="Basic residues" evidence="11">
    <location>
        <begin position="427"/>
        <end position="441"/>
    </location>
</feature>